<sequence>MSKEKKPLFSDSYLDTVANEINQLYGNREKERNTTKRTERNE</sequence>
<name>A0ABU6MX56_9BACI</name>
<gene>
    <name evidence="1" type="ORF">P4U88_14570</name>
</gene>
<keyword evidence="2" id="KW-1185">Reference proteome</keyword>
<proteinExistence type="predicted"/>
<comment type="caution">
    <text evidence="1">The sequence shown here is derived from an EMBL/GenBank/DDBJ whole genome shotgun (WGS) entry which is preliminary data.</text>
</comment>
<evidence type="ECO:0000313" key="1">
    <source>
        <dbReference type="EMBL" id="MED1567154.1"/>
    </source>
</evidence>
<reference evidence="1 2" key="1">
    <citation type="submission" date="2023-03" db="EMBL/GenBank/DDBJ databases">
        <title>Bacillus Genome Sequencing.</title>
        <authorList>
            <person name="Dunlap C."/>
        </authorList>
    </citation>
    <scope>NUCLEOTIDE SEQUENCE [LARGE SCALE GENOMIC DNA]</scope>
    <source>
        <strain evidence="1 2">B-615</strain>
    </source>
</reference>
<accession>A0ABU6MX56</accession>
<dbReference type="Proteomes" id="UP001309448">
    <property type="component" value="Unassembled WGS sequence"/>
</dbReference>
<evidence type="ECO:0008006" key="3">
    <source>
        <dbReference type="Google" id="ProtNLM"/>
    </source>
</evidence>
<dbReference type="RefSeq" id="WP_048375881.1">
    <property type="nucleotide sequence ID" value="NZ_JACAXA010000018.1"/>
</dbReference>
<organism evidence="1 2">
    <name type="scientific">Bacillus paramycoides</name>
    <dbReference type="NCBI Taxonomy" id="2026194"/>
    <lineage>
        <taxon>Bacteria</taxon>
        <taxon>Bacillati</taxon>
        <taxon>Bacillota</taxon>
        <taxon>Bacilli</taxon>
        <taxon>Bacillales</taxon>
        <taxon>Bacillaceae</taxon>
        <taxon>Bacillus</taxon>
        <taxon>Bacillus cereus group</taxon>
    </lineage>
</organism>
<protein>
    <recommendedName>
        <fullName evidence="3">Bacitracin ABC transporter ATP-binding protein</fullName>
    </recommendedName>
</protein>
<dbReference type="EMBL" id="JARMDB010000009">
    <property type="protein sequence ID" value="MED1567154.1"/>
    <property type="molecule type" value="Genomic_DNA"/>
</dbReference>
<evidence type="ECO:0000313" key="2">
    <source>
        <dbReference type="Proteomes" id="UP001309448"/>
    </source>
</evidence>